<dbReference type="InterPro" id="IPR025669">
    <property type="entry name" value="AAA_dom"/>
</dbReference>
<dbReference type="GO" id="GO:0005886">
    <property type="term" value="C:plasma membrane"/>
    <property type="evidence" value="ECO:0007669"/>
    <property type="project" value="TreeGrafter"/>
</dbReference>
<comment type="catalytic activity">
    <reaction evidence="8">
        <text>L-tyrosyl-[protein] + ATP = O-phospho-L-tyrosyl-[protein] + ADP + H(+)</text>
        <dbReference type="Rhea" id="RHEA:10596"/>
        <dbReference type="Rhea" id="RHEA-COMP:10136"/>
        <dbReference type="Rhea" id="RHEA-COMP:20101"/>
        <dbReference type="ChEBI" id="CHEBI:15378"/>
        <dbReference type="ChEBI" id="CHEBI:30616"/>
        <dbReference type="ChEBI" id="CHEBI:46858"/>
        <dbReference type="ChEBI" id="CHEBI:61978"/>
        <dbReference type="ChEBI" id="CHEBI:456216"/>
        <dbReference type="EC" id="2.7.10.2"/>
    </reaction>
</comment>
<evidence type="ECO:0000256" key="2">
    <source>
        <dbReference type="ARBA" id="ARBA00011903"/>
    </source>
</evidence>
<accession>A0A923NQZ2</accession>
<dbReference type="AlphaFoldDB" id="A0A923NQZ2"/>
<dbReference type="RefSeq" id="WP_187304163.1">
    <property type="nucleotide sequence ID" value="NZ_CBCTON010000001.1"/>
</dbReference>
<protein>
    <recommendedName>
        <fullName evidence="2">non-specific protein-tyrosine kinase</fullName>
        <ecNumber evidence="2">2.7.10.2</ecNumber>
    </recommendedName>
</protein>
<keyword evidence="7" id="KW-0829">Tyrosine-protein kinase</keyword>
<comment type="caution">
    <text evidence="10">The sequence shown here is derived from an EMBL/GenBank/DDBJ whole genome shotgun (WGS) entry which is preliminary data.</text>
</comment>
<dbReference type="GO" id="GO:0004715">
    <property type="term" value="F:non-membrane spanning protein tyrosine kinase activity"/>
    <property type="evidence" value="ECO:0007669"/>
    <property type="project" value="UniProtKB-EC"/>
</dbReference>
<evidence type="ECO:0000256" key="5">
    <source>
        <dbReference type="ARBA" id="ARBA00022777"/>
    </source>
</evidence>
<keyword evidence="4" id="KW-0547">Nucleotide-binding</keyword>
<dbReference type="EC" id="2.7.10.2" evidence="2"/>
<dbReference type="EMBL" id="JACRYT010000025">
    <property type="protein sequence ID" value="MBC6681065.1"/>
    <property type="molecule type" value="Genomic_DNA"/>
</dbReference>
<dbReference type="PANTHER" id="PTHR32309:SF13">
    <property type="entry name" value="FERRIC ENTEROBACTIN TRANSPORT PROTEIN FEPE"/>
    <property type="match status" value="1"/>
</dbReference>
<dbReference type="InterPro" id="IPR005702">
    <property type="entry name" value="Wzc-like_C"/>
</dbReference>
<evidence type="ECO:0000259" key="9">
    <source>
        <dbReference type="Pfam" id="PF13614"/>
    </source>
</evidence>
<keyword evidence="5 10" id="KW-0418">Kinase</keyword>
<evidence type="ECO:0000256" key="1">
    <source>
        <dbReference type="ARBA" id="ARBA00007316"/>
    </source>
</evidence>
<evidence type="ECO:0000256" key="4">
    <source>
        <dbReference type="ARBA" id="ARBA00022741"/>
    </source>
</evidence>
<keyword evidence="11" id="KW-1185">Reference proteome</keyword>
<dbReference type="SUPFAM" id="SSF52540">
    <property type="entry name" value="P-loop containing nucleoside triphosphate hydrolases"/>
    <property type="match status" value="1"/>
</dbReference>
<evidence type="ECO:0000256" key="7">
    <source>
        <dbReference type="ARBA" id="ARBA00023137"/>
    </source>
</evidence>
<dbReference type="PANTHER" id="PTHR32309">
    <property type="entry name" value="TYROSINE-PROTEIN KINASE"/>
    <property type="match status" value="1"/>
</dbReference>
<dbReference type="InterPro" id="IPR050445">
    <property type="entry name" value="Bact_polysacc_biosynth/exp"/>
</dbReference>
<sequence length="229" mass="25433">MANQIIFNNLEELDYGQREAFNSLRTNLQFCGADLKVLLFTSCAPNEGKSTVTFQLARSMAENNKKVVLVDADLRKSVMLGRYKAQAADKKVGGLSHYLSKQAQISDILFATNIPNFDVILTGPLSPNPTELLGGPLFSELIERLRESYDMVIIDSPPLASVIDAAVMAPCCDGAVLVIESNATSHRMAVNVKKQLEMANCKILGAVLNKVKRDNSRYYYKYKHYGEYK</sequence>
<keyword evidence="6" id="KW-0067">ATP-binding</keyword>
<dbReference type="InterPro" id="IPR027417">
    <property type="entry name" value="P-loop_NTPase"/>
</dbReference>
<evidence type="ECO:0000256" key="8">
    <source>
        <dbReference type="ARBA" id="ARBA00051245"/>
    </source>
</evidence>
<dbReference type="Pfam" id="PF13614">
    <property type="entry name" value="AAA_31"/>
    <property type="match status" value="1"/>
</dbReference>
<dbReference type="NCBIfam" id="TIGR01007">
    <property type="entry name" value="eps_fam"/>
    <property type="match status" value="1"/>
</dbReference>
<evidence type="ECO:0000313" key="11">
    <source>
        <dbReference type="Proteomes" id="UP000602647"/>
    </source>
</evidence>
<comment type="similarity">
    <text evidence="1">Belongs to the CpsD/CapB family.</text>
</comment>
<evidence type="ECO:0000256" key="3">
    <source>
        <dbReference type="ARBA" id="ARBA00022679"/>
    </source>
</evidence>
<gene>
    <name evidence="10" type="ORF">H9L42_14680</name>
</gene>
<reference evidence="10" key="1">
    <citation type="submission" date="2020-08" db="EMBL/GenBank/DDBJ databases">
        <title>Genome public.</title>
        <authorList>
            <person name="Liu C."/>
            <person name="Sun Q."/>
        </authorList>
    </citation>
    <scope>NUCLEOTIDE SEQUENCE</scope>
    <source>
        <strain evidence="10">BX12</strain>
    </source>
</reference>
<dbReference type="Gene3D" id="3.40.50.300">
    <property type="entry name" value="P-loop containing nucleotide triphosphate hydrolases"/>
    <property type="match status" value="1"/>
</dbReference>
<feature type="domain" description="AAA" evidence="9">
    <location>
        <begin position="48"/>
        <end position="181"/>
    </location>
</feature>
<dbReference type="GO" id="GO:0005524">
    <property type="term" value="F:ATP binding"/>
    <property type="evidence" value="ECO:0007669"/>
    <property type="project" value="UniProtKB-KW"/>
</dbReference>
<proteinExistence type="inferred from homology"/>
<evidence type="ECO:0000256" key="6">
    <source>
        <dbReference type="ARBA" id="ARBA00022840"/>
    </source>
</evidence>
<evidence type="ECO:0000313" key="10">
    <source>
        <dbReference type="EMBL" id="MBC6681065.1"/>
    </source>
</evidence>
<name>A0A923NQZ2_9FIRM</name>
<dbReference type="CDD" id="cd05387">
    <property type="entry name" value="BY-kinase"/>
    <property type="match status" value="1"/>
</dbReference>
<keyword evidence="3" id="KW-0808">Transferase</keyword>
<dbReference type="Proteomes" id="UP000602647">
    <property type="component" value="Unassembled WGS sequence"/>
</dbReference>
<organism evidence="10 11">
    <name type="scientific">Zhenpiania hominis</name>
    <dbReference type="NCBI Taxonomy" id="2763644"/>
    <lineage>
        <taxon>Bacteria</taxon>
        <taxon>Bacillati</taxon>
        <taxon>Bacillota</taxon>
        <taxon>Clostridia</taxon>
        <taxon>Peptostreptococcales</taxon>
        <taxon>Anaerovoracaceae</taxon>
        <taxon>Zhenpiania</taxon>
    </lineage>
</organism>